<keyword evidence="6" id="KW-1185">Reference proteome</keyword>
<evidence type="ECO:0000256" key="1">
    <source>
        <dbReference type="ARBA" id="ARBA00011062"/>
    </source>
</evidence>
<comment type="caution">
    <text evidence="5">The sequence shown here is derived from an EMBL/GenBank/DDBJ whole genome shotgun (WGS) entry which is preliminary data.</text>
</comment>
<accession>A0ABD5S4E1</accession>
<dbReference type="InterPro" id="IPR036523">
    <property type="entry name" value="SurE-like_sf"/>
</dbReference>
<dbReference type="Pfam" id="PF01975">
    <property type="entry name" value="SurE"/>
    <property type="match status" value="1"/>
</dbReference>
<evidence type="ECO:0000313" key="5">
    <source>
        <dbReference type="EMBL" id="MFC6726471.1"/>
    </source>
</evidence>
<evidence type="ECO:0000313" key="6">
    <source>
        <dbReference type="Proteomes" id="UP001596328"/>
    </source>
</evidence>
<dbReference type="PANTHER" id="PTHR30457:SF0">
    <property type="entry name" value="PHOSPHATASE, PUTATIVE (AFU_ORTHOLOGUE AFUA_4G01070)-RELATED"/>
    <property type="match status" value="1"/>
</dbReference>
<dbReference type="SUPFAM" id="SSF64167">
    <property type="entry name" value="SurE-like"/>
    <property type="match status" value="1"/>
</dbReference>
<evidence type="ECO:0000259" key="4">
    <source>
        <dbReference type="Pfam" id="PF01975"/>
    </source>
</evidence>
<organism evidence="5 6">
    <name type="scientific">Halobium palmae</name>
    <dbReference type="NCBI Taxonomy" id="1776492"/>
    <lineage>
        <taxon>Archaea</taxon>
        <taxon>Methanobacteriati</taxon>
        <taxon>Methanobacteriota</taxon>
        <taxon>Stenosarchaea group</taxon>
        <taxon>Halobacteria</taxon>
        <taxon>Halobacteriales</taxon>
        <taxon>Haloferacaceae</taxon>
        <taxon>Halobium</taxon>
    </lineage>
</organism>
<dbReference type="InterPro" id="IPR030048">
    <property type="entry name" value="SurE"/>
</dbReference>
<feature type="domain" description="Survival protein SurE-like phosphatase/nucleotidase" evidence="4">
    <location>
        <begin position="6"/>
        <end position="69"/>
    </location>
</feature>
<dbReference type="Gene3D" id="3.40.1210.10">
    <property type="entry name" value="Survival protein SurE-like phosphatase/nucleotidase"/>
    <property type="match status" value="1"/>
</dbReference>
<keyword evidence="2" id="KW-0479">Metal-binding</keyword>
<dbReference type="GO" id="GO:0016787">
    <property type="term" value="F:hydrolase activity"/>
    <property type="evidence" value="ECO:0007669"/>
    <property type="project" value="UniProtKB-KW"/>
</dbReference>
<keyword evidence="3" id="KW-0378">Hydrolase</keyword>
<evidence type="ECO:0000256" key="2">
    <source>
        <dbReference type="ARBA" id="ARBA00022723"/>
    </source>
</evidence>
<proteinExistence type="inferred from homology"/>
<dbReference type="GO" id="GO:0046872">
    <property type="term" value="F:metal ion binding"/>
    <property type="evidence" value="ECO:0007669"/>
    <property type="project" value="UniProtKB-KW"/>
</dbReference>
<dbReference type="InterPro" id="IPR002828">
    <property type="entry name" value="SurE-like_Pase/nucleotidase"/>
</dbReference>
<dbReference type="Proteomes" id="UP001596328">
    <property type="component" value="Unassembled WGS sequence"/>
</dbReference>
<name>A0ABD5S4E1_9EURY</name>
<reference evidence="5 6" key="1">
    <citation type="journal article" date="2019" name="Int. J. Syst. Evol. Microbiol.">
        <title>The Global Catalogue of Microorganisms (GCM) 10K type strain sequencing project: providing services to taxonomists for standard genome sequencing and annotation.</title>
        <authorList>
            <consortium name="The Broad Institute Genomics Platform"/>
            <consortium name="The Broad Institute Genome Sequencing Center for Infectious Disease"/>
            <person name="Wu L."/>
            <person name="Ma J."/>
        </authorList>
    </citation>
    <scope>NUCLEOTIDE SEQUENCE [LARGE SCALE GENOMIC DNA]</scope>
    <source>
        <strain evidence="5 6">NBRC 111368</strain>
    </source>
</reference>
<gene>
    <name evidence="5" type="ORF">ACFQE1_19310</name>
</gene>
<feature type="non-terminal residue" evidence="5">
    <location>
        <position position="69"/>
    </location>
</feature>
<comment type="similarity">
    <text evidence="1">Belongs to the SurE nucleotidase family.</text>
</comment>
<sequence>MTDPRILVTNDDGIDAPGIASLYEELTALGEVTVVAPVDNQSGVGRTRNGTVTVRDHPWGCALAGTPAD</sequence>
<dbReference type="PANTHER" id="PTHR30457">
    <property type="entry name" value="5'-NUCLEOTIDASE SURE"/>
    <property type="match status" value="1"/>
</dbReference>
<dbReference type="EMBL" id="JBHSWU010001140">
    <property type="protein sequence ID" value="MFC6726471.1"/>
    <property type="molecule type" value="Genomic_DNA"/>
</dbReference>
<protein>
    <submittedName>
        <fullName evidence="5">5'/3'-nucleotidase SurE</fullName>
    </submittedName>
</protein>
<dbReference type="AlphaFoldDB" id="A0ABD5S4E1"/>
<evidence type="ECO:0000256" key="3">
    <source>
        <dbReference type="ARBA" id="ARBA00022801"/>
    </source>
</evidence>